<dbReference type="Proteomes" id="UP000576821">
    <property type="component" value="Unassembled WGS sequence"/>
</dbReference>
<dbReference type="SUPFAM" id="SSF51905">
    <property type="entry name" value="FAD/NAD(P)-binding domain"/>
    <property type="match status" value="1"/>
</dbReference>
<comment type="caution">
    <text evidence="7">The sequence shown here is derived from an EMBL/GenBank/DDBJ whole genome shotgun (WGS) entry which is preliminary data.</text>
</comment>
<feature type="domain" description="Glucose-methanol-choline oxidoreductase N-terminal" evidence="5">
    <location>
        <begin position="68"/>
        <end position="258"/>
    </location>
</feature>
<evidence type="ECO:0000256" key="2">
    <source>
        <dbReference type="ARBA" id="ARBA00022630"/>
    </source>
</evidence>
<keyword evidence="8" id="KW-1185">Reference proteome</keyword>
<reference evidence="7 8" key="1">
    <citation type="submission" date="2020-03" db="EMBL/GenBank/DDBJ databases">
        <title>Genomic Encyclopedia of Type Strains, Phase IV (KMG-IV): sequencing the most valuable type-strain genomes for metagenomic binning, comparative biology and taxonomic classification.</title>
        <authorList>
            <person name="Goeker M."/>
        </authorList>
    </citation>
    <scope>NUCLEOTIDE SEQUENCE [LARGE SCALE GENOMIC DNA]</scope>
    <source>
        <strain evidence="7 8">DSM 21299</strain>
    </source>
</reference>
<proteinExistence type="inferred from homology"/>
<dbReference type="PANTHER" id="PTHR46056">
    <property type="entry name" value="LONG-CHAIN-ALCOHOL OXIDASE"/>
    <property type="match status" value="1"/>
</dbReference>
<keyword evidence="2" id="KW-0285">Flavoprotein</keyword>
<feature type="domain" description="Glucose-methanol-choline oxidoreductase C-terminal" evidence="6">
    <location>
        <begin position="349"/>
        <end position="464"/>
    </location>
</feature>
<dbReference type="Pfam" id="PF00732">
    <property type="entry name" value="GMC_oxred_N"/>
    <property type="match status" value="1"/>
</dbReference>
<protein>
    <submittedName>
        <fullName evidence="7">Choline dehydrogenase-like flavoprotein</fullName>
    </submittedName>
</protein>
<name>A0A846M1K1_9SPHN</name>
<dbReference type="InterPro" id="IPR007867">
    <property type="entry name" value="GMC_OxRtase_C"/>
</dbReference>
<dbReference type="PRINTS" id="PR00368">
    <property type="entry name" value="FADPNR"/>
</dbReference>
<evidence type="ECO:0000313" key="8">
    <source>
        <dbReference type="Proteomes" id="UP000576821"/>
    </source>
</evidence>
<dbReference type="GO" id="GO:0016614">
    <property type="term" value="F:oxidoreductase activity, acting on CH-OH group of donors"/>
    <property type="evidence" value="ECO:0007669"/>
    <property type="project" value="InterPro"/>
</dbReference>
<evidence type="ECO:0000256" key="4">
    <source>
        <dbReference type="ARBA" id="ARBA00023002"/>
    </source>
</evidence>
<gene>
    <name evidence="7" type="ORF">FHS54_001013</name>
</gene>
<comment type="similarity">
    <text evidence="1">Belongs to the GMC oxidoreductase family.</text>
</comment>
<evidence type="ECO:0000259" key="6">
    <source>
        <dbReference type="Pfam" id="PF05199"/>
    </source>
</evidence>
<sequence length="477" mass="51530">MRDMADRQRPDRQRAKVAILGSGPGGAVTAMLCAQAGHDTLLLEEGPDLPLDSCAHYSGEEILSKYRNRGLSVAFGNPSISYMEGCCVGGGSEVNRGLYHRTPSYLLEQWARDFQVDDLSERSMTPHFEACEARVGVADIAGEAPPSSQRLSDGAARLGWDAIRAPRLFDYEAGRKQSMSATVIPQFLRAGGRLLANTRAVRIRRTGNRWEVLTSHQGRPLSIDADALFIACGAVQTPALLRRSGFRHNIGNSLRFHPMLKAVALFDKPVNRPGDPDPVHQIKMFEPRFGIGCSISSPALLALALAGNAEMRAHIADDAPRMGIYYVQNGSGHARVRGLPGLRDPLISVRHDAVDLDSLYDGLKHLLRALFAAGAEAVQPCIPGLPLLRSEADIAALPPHLPRKSAMLTSVHVFASCPMGEDRRLSATDSWGRVHDGDGLRIADASLMCGPTIANPQGSVMAIAHRNALHAMERGFG</sequence>
<dbReference type="PANTHER" id="PTHR46056:SF12">
    <property type="entry name" value="LONG-CHAIN-ALCOHOL OXIDASE"/>
    <property type="match status" value="1"/>
</dbReference>
<accession>A0A846M1K1</accession>
<evidence type="ECO:0000259" key="5">
    <source>
        <dbReference type="Pfam" id="PF00732"/>
    </source>
</evidence>
<dbReference type="Pfam" id="PF05199">
    <property type="entry name" value="GMC_oxred_C"/>
    <property type="match status" value="1"/>
</dbReference>
<dbReference type="AlphaFoldDB" id="A0A846M1K1"/>
<dbReference type="InterPro" id="IPR000172">
    <property type="entry name" value="GMC_OxRdtase_N"/>
</dbReference>
<dbReference type="Gene3D" id="3.50.50.60">
    <property type="entry name" value="FAD/NAD(P)-binding domain"/>
    <property type="match status" value="2"/>
</dbReference>
<keyword evidence="4" id="KW-0560">Oxidoreductase</keyword>
<dbReference type="GO" id="GO:0050660">
    <property type="term" value="F:flavin adenine dinucleotide binding"/>
    <property type="evidence" value="ECO:0007669"/>
    <property type="project" value="InterPro"/>
</dbReference>
<organism evidence="7 8">
    <name type="scientific">Sphingobium vermicomposti</name>
    <dbReference type="NCBI Taxonomy" id="529005"/>
    <lineage>
        <taxon>Bacteria</taxon>
        <taxon>Pseudomonadati</taxon>
        <taxon>Pseudomonadota</taxon>
        <taxon>Alphaproteobacteria</taxon>
        <taxon>Sphingomonadales</taxon>
        <taxon>Sphingomonadaceae</taxon>
        <taxon>Sphingobium</taxon>
    </lineage>
</organism>
<dbReference type="EMBL" id="JAASQR010000002">
    <property type="protein sequence ID" value="NIJ16047.1"/>
    <property type="molecule type" value="Genomic_DNA"/>
</dbReference>
<evidence type="ECO:0000256" key="1">
    <source>
        <dbReference type="ARBA" id="ARBA00010790"/>
    </source>
</evidence>
<evidence type="ECO:0000256" key="3">
    <source>
        <dbReference type="ARBA" id="ARBA00022827"/>
    </source>
</evidence>
<dbReference type="InterPro" id="IPR036188">
    <property type="entry name" value="FAD/NAD-bd_sf"/>
</dbReference>
<keyword evidence="3" id="KW-0274">FAD</keyword>
<evidence type="ECO:0000313" key="7">
    <source>
        <dbReference type="EMBL" id="NIJ16047.1"/>
    </source>
</evidence>